<dbReference type="InterPro" id="IPR015943">
    <property type="entry name" value="WD40/YVTN_repeat-like_dom_sf"/>
</dbReference>
<dbReference type="AlphaFoldDB" id="A0A5P6VPK2"/>
<dbReference type="Gene3D" id="3.90.640.20">
    <property type="entry name" value="Heat-shock cognate protein, ATPase"/>
    <property type="match status" value="1"/>
</dbReference>
<dbReference type="OrthoDB" id="581131at2"/>
<evidence type="ECO:0000313" key="4">
    <source>
        <dbReference type="Proteomes" id="UP000327030"/>
    </source>
</evidence>
<dbReference type="InterPro" id="IPR021729">
    <property type="entry name" value="DUF3298"/>
</dbReference>
<dbReference type="Gene3D" id="3.30.565.40">
    <property type="entry name" value="Fervidobacterium nodosum Rt17-B1 like"/>
    <property type="match status" value="1"/>
</dbReference>
<feature type="signal peptide" evidence="1">
    <location>
        <begin position="1"/>
        <end position="19"/>
    </location>
</feature>
<gene>
    <name evidence="3" type="ORF">FXF36_06890</name>
</gene>
<name>A0A5P6VPK2_PSEXY</name>
<keyword evidence="1" id="KW-0732">Signal</keyword>
<evidence type="ECO:0000256" key="1">
    <source>
        <dbReference type="SAM" id="SignalP"/>
    </source>
</evidence>
<protein>
    <submittedName>
        <fullName evidence="3">DUF3298 domain-containing protein</fullName>
    </submittedName>
</protein>
<evidence type="ECO:0000259" key="2">
    <source>
        <dbReference type="Pfam" id="PF11738"/>
    </source>
</evidence>
<feature type="chain" id="PRO_5039709215" evidence="1">
    <location>
        <begin position="20"/>
        <end position="533"/>
    </location>
</feature>
<dbReference type="RefSeq" id="WP_151623083.1">
    <property type="nucleotide sequence ID" value="NZ_CP043028.1"/>
</dbReference>
<dbReference type="Pfam" id="PF11738">
    <property type="entry name" value="DUF3298"/>
    <property type="match status" value="1"/>
</dbReference>
<dbReference type="InterPro" id="IPR037126">
    <property type="entry name" value="PdaC/RsiV-like_sf"/>
</dbReference>
<organism evidence="3 4">
    <name type="scientific">Pseudobutyrivibrio xylanivorans</name>
    <dbReference type="NCBI Taxonomy" id="185007"/>
    <lineage>
        <taxon>Bacteria</taxon>
        <taxon>Bacillati</taxon>
        <taxon>Bacillota</taxon>
        <taxon>Clostridia</taxon>
        <taxon>Lachnospirales</taxon>
        <taxon>Lachnospiraceae</taxon>
        <taxon>Pseudobutyrivibrio</taxon>
    </lineage>
</organism>
<dbReference type="Proteomes" id="UP000327030">
    <property type="component" value="Chromosome 1"/>
</dbReference>
<dbReference type="KEGG" id="pxv:FXF36_06890"/>
<dbReference type="EMBL" id="CP043028">
    <property type="protein sequence ID" value="QFJ54596.1"/>
    <property type="molecule type" value="Genomic_DNA"/>
</dbReference>
<evidence type="ECO:0000313" key="3">
    <source>
        <dbReference type="EMBL" id="QFJ54596.1"/>
    </source>
</evidence>
<accession>A0A5P6VPK2</accession>
<dbReference type="Gene3D" id="2.130.10.10">
    <property type="entry name" value="YVTN repeat-like/Quinoprotein amine dehydrogenase"/>
    <property type="match status" value="1"/>
</dbReference>
<dbReference type="PROSITE" id="PS51257">
    <property type="entry name" value="PROKAR_LIPOPROTEIN"/>
    <property type="match status" value="1"/>
</dbReference>
<dbReference type="SUPFAM" id="SSF50998">
    <property type="entry name" value="Quinoprotein alcohol dehydrogenase-like"/>
    <property type="match status" value="1"/>
</dbReference>
<dbReference type="InterPro" id="IPR011047">
    <property type="entry name" value="Quinoprotein_ADH-like_sf"/>
</dbReference>
<proteinExistence type="predicted"/>
<feature type="domain" description="DUF3298" evidence="2">
    <location>
        <begin position="195"/>
        <end position="248"/>
    </location>
</feature>
<sequence length="533" mass="60383">MKKKIIAGLLIFASSFSILGCSATQNSFGDEKVSDSKIGVTVVNHPLEVKQDGKLLAHGSYPEILISEEYAKAYPNLKNTLDEENQMRQESSEEMISDFGRYALESGDENTDDYNEDITVDIVRADDIMFSYVLSDSYYSGNEHPVHYTNTCNIDVKTGHTMNLKEVITDKNQVASMIKDKVYEKYPENKEEIENYYVCYCAGGDGDVFTDKMNDNSYSWILTDEGIHIYFSAYELASYETGEMDIMLTKDEISNLVQDLFRPESQDLDSIVKFETADMTELQPSEPSGEEDDYYTYDEPVGLTVANPTFHRYVSDKAKPAAEKHITLTETSKDKSDWLDTSVWAEKNGFEEAFLSYGDGNYYYAPGAGGEWGYEYTTLFLYDYETNELLRTYDLSVLCNGPDEEEEHSSSSQYIHWAKAMDGVLYVSLGHNGYASEEPWSSYVVAIDMSSDKVLWRSEPLVSNASNFQIVDDTIICGYGFTAEPDYLYLLDKNTGEKVEQIKVESGPEQIEVVGDTLYVATYNTAYTYKINR</sequence>
<reference evidence="4" key="1">
    <citation type="submission" date="2019-08" db="EMBL/GenBank/DDBJ databases">
        <title>Complete Genome Sequence of the Polysaccharide-Degrading Rumen Bacterium Pseudobutyrivibrio xylanivorans MA3014.</title>
        <authorList>
            <person name="Palevich N."/>
            <person name="Maclean P.H."/>
            <person name="Kelly W.J."/>
            <person name="Leahy S.C."/>
            <person name="Rakonjac J."/>
            <person name="Attwood G.T."/>
        </authorList>
    </citation>
    <scope>NUCLEOTIDE SEQUENCE [LARGE SCALE GENOMIC DNA]</scope>
    <source>
        <strain evidence="4">MA3014</strain>
    </source>
</reference>